<evidence type="ECO:0000256" key="1">
    <source>
        <dbReference type="ARBA" id="ARBA00022723"/>
    </source>
</evidence>
<feature type="compositionally biased region" description="Low complexity" evidence="6">
    <location>
        <begin position="1"/>
        <end position="10"/>
    </location>
</feature>
<dbReference type="SMART" id="SM00066">
    <property type="entry name" value="GAL4"/>
    <property type="match status" value="1"/>
</dbReference>
<keyword evidence="2" id="KW-0805">Transcription regulation</keyword>
<dbReference type="Proteomes" id="UP001149163">
    <property type="component" value="Unassembled WGS sequence"/>
</dbReference>
<evidence type="ECO:0000256" key="4">
    <source>
        <dbReference type="ARBA" id="ARBA00023163"/>
    </source>
</evidence>
<dbReference type="InterPro" id="IPR001138">
    <property type="entry name" value="Zn2Cys6_DnaBD"/>
</dbReference>
<dbReference type="GO" id="GO:0000981">
    <property type="term" value="F:DNA-binding transcription factor activity, RNA polymerase II-specific"/>
    <property type="evidence" value="ECO:0007669"/>
    <property type="project" value="InterPro"/>
</dbReference>
<dbReference type="OrthoDB" id="2943660at2759"/>
<dbReference type="SUPFAM" id="SSF57701">
    <property type="entry name" value="Zn2/Cys6 DNA-binding domain"/>
    <property type="match status" value="1"/>
</dbReference>
<dbReference type="CDD" id="cd00067">
    <property type="entry name" value="GAL4"/>
    <property type="match status" value="1"/>
</dbReference>
<keyword evidence="3" id="KW-0238">DNA-binding</keyword>
<dbReference type="PROSITE" id="PS00463">
    <property type="entry name" value="ZN2_CY6_FUNGAL_1"/>
    <property type="match status" value="1"/>
</dbReference>
<dbReference type="GO" id="GO:0045122">
    <property type="term" value="P:aflatoxin biosynthetic process"/>
    <property type="evidence" value="ECO:0007669"/>
    <property type="project" value="InterPro"/>
</dbReference>
<keyword evidence="1" id="KW-0479">Metal-binding</keyword>
<feature type="region of interest" description="Disordered" evidence="6">
    <location>
        <begin position="64"/>
        <end position="84"/>
    </location>
</feature>
<protein>
    <recommendedName>
        <fullName evidence="7">Zn(2)-C6 fungal-type domain-containing protein</fullName>
    </recommendedName>
</protein>
<organism evidence="8 9">
    <name type="scientific">Penicillium canariense</name>
    <dbReference type="NCBI Taxonomy" id="189055"/>
    <lineage>
        <taxon>Eukaryota</taxon>
        <taxon>Fungi</taxon>
        <taxon>Dikarya</taxon>
        <taxon>Ascomycota</taxon>
        <taxon>Pezizomycotina</taxon>
        <taxon>Eurotiomycetes</taxon>
        <taxon>Eurotiomycetidae</taxon>
        <taxon>Eurotiales</taxon>
        <taxon>Aspergillaceae</taxon>
        <taxon>Penicillium</taxon>
    </lineage>
</organism>
<accession>A0A9W9IH49</accession>
<evidence type="ECO:0000256" key="5">
    <source>
        <dbReference type="ARBA" id="ARBA00023242"/>
    </source>
</evidence>
<dbReference type="PRINTS" id="PR00755">
    <property type="entry name" value="AFLATOXINBRP"/>
</dbReference>
<feature type="region of interest" description="Disordered" evidence="6">
    <location>
        <begin position="1"/>
        <end position="37"/>
    </location>
</feature>
<dbReference type="RefSeq" id="XP_056548698.1">
    <property type="nucleotide sequence ID" value="XM_056685092.1"/>
</dbReference>
<dbReference type="InterPro" id="IPR013700">
    <property type="entry name" value="AflR"/>
</dbReference>
<dbReference type="GO" id="GO:0005634">
    <property type="term" value="C:nucleus"/>
    <property type="evidence" value="ECO:0007669"/>
    <property type="project" value="InterPro"/>
</dbReference>
<dbReference type="AlphaFoldDB" id="A0A9W9IH49"/>
<dbReference type="InterPro" id="IPR050675">
    <property type="entry name" value="OAF3"/>
</dbReference>
<dbReference type="Pfam" id="PF00172">
    <property type="entry name" value="Zn_clus"/>
    <property type="match status" value="1"/>
</dbReference>
<keyword evidence="9" id="KW-1185">Reference proteome</keyword>
<feature type="domain" description="Zn(2)-C6 fungal-type" evidence="7">
    <location>
        <begin position="27"/>
        <end position="57"/>
    </location>
</feature>
<comment type="caution">
    <text evidence="8">The sequence shown here is derived from an EMBL/GenBank/DDBJ whole genome shotgun (WGS) entry which is preliminary data.</text>
</comment>
<dbReference type="PROSITE" id="PS50048">
    <property type="entry name" value="ZN2_CY6_FUNGAL_2"/>
    <property type="match status" value="1"/>
</dbReference>
<sequence>MSSSSPTTTTGAGGRAGPPTTQKLKDSCDPCSSSKVKCNKEKPVCSRCRKLGYPCFYSPARRIGRPHPTRRSVSRKSPEPHPSCSTRECVVNSSMCNTAQGSQVLAKEAQLHQGPQPSILDGTEPSAGGVCAENPLHWFHDVDIATGGVDDTETKPTAALNEASYILNEEFNHKQISSLSQSPLADLEFFNLSDVLNGDSNWLDLLQSEANWHFIPLEIPLAQSSSQASSAGVLESGDIPSGAQTPMSDSPEPDCVTRAIDILRRLQTSHNKITNETQTSSLGYELSSRVQTAAWAINRLSMILICPCSRKIYVAILVAAVCMAILDVYDSLFQQEQDQNVGHYLKDRSQGVVMGFPPAFEMNSNGCGVRECAEFTGLESVEVEADISPVHILEELSKLANVVMQFSRRYKGDARTQSTGTLSALADSLKLRLRSVTNEALDWKGSG</sequence>
<dbReference type="Pfam" id="PF08493">
    <property type="entry name" value="AflR"/>
    <property type="match status" value="1"/>
</dbReference>
<evidence type="ECO:0000313" key="9">
    <source>
        <dbReference type="Proteomes" id="UP001149163"/>
    </source>
</evidence>
<dbReference type="GeneID" id="81424268"/>
<dbReference type="PANTHER" id="PTHR31069">
    <property type="entry name" value="OLEATE-ACTIVATED TRANSCRIPTION FACTOR 1-RELATED"/>
    <property type="match status" value="1"/>
</dbReference>
<evidence type="ECO:0000313" key="8">
    <source>
        <dbReference type="EMBL" id="KAJ5177090.1"/>
    </source>
</evidence>
<reference evidence="8" key="2">
    <citation type="journal article" date="2023" name="IMA Fungus">
        <title>Comparative genomic study of the Penicillium genus elucidates a diverse pangenome and 15 lateral gene transfer events.</title>
        <authorList>
            <person name="Petersen C."/>
            <person name="Sorensen T."/>
            <person name="Nielsen M.R."/>
            <person name="Sondergaard T.E."/>
            <person name="Sorensen J.L."/>
            <person name="Fitzpatrick D.A."/>
            <person name="Frisvad J.C."/>
            <person name="Nielsen K.L."/>
        </authorList>
    </citation>
    <scope>NUCLEOTIDE SEQUENCE</scope>
    <source>
        <strain evidence="8">IBT 26290</strain>
    </source>
</reference>
<keyword evidence="4" id="KW-0804">Transcription</keyword>
<dbReference type="EMBL" id="JAPQKN010000001">
    <property type="protein sequence ID" value="KAJ5177090.1"/>
    <property type="molecule type" value="Genomic_DNA"/>
</dbReference>
<gene>
    <name evidence="8" type="ORF">N7482_002967</name>
</gene>
<evidence type="ECO:0000256" key="6">
    <source>
        <dbReference type="SAM" id="MobiDB-lite"/>
    </source>
</evidence>
<proteinExistence type="predicted"/>
<name>A0A9W9IH49_9EURO</name>
<evidence type="ECO:0000256" key="3">
    <source>
        <dbReference type="ARBA" id="ARBA00023125"/>
    </source>
</evidence>
<keyword evidence="5" id="KW-0539">Nucleus</keyword>
<feature type="region of interest" description="Disordered" evidence="6">
    <location>
        <begin position="232"/>
        <end position="252"/>
    </location>
</feature>
<feature type="compositionally biased region" description="Basic residues" evidence="6">
    <location>
        <begin position="64"/>
        <end position="74"/>
    </location>
</feature>
<reference evidence="8" key="1">
    <citation type="submission" date="2022-11" db="EMBL/GenBank/DDBJ databases">
        <authorList>
            <person name="Petersen C."/>
        </authorList>
    </citation>
    <scope>NUCLEOTIDE SEQUENCE</scope>
    <source>
        <strain evidence="8">IBT 26290</strain>
    </source>
</reference>
<dbReference type="InterPro" id="IPR036864">
    <property type="entry name" value="Zn2-C6_fun-type_DNA-bd_sf"/>
</dbReference>
<dbReference type="GO" id="GO:0003677">
    <property type="term" value="F:DNA binding"/>
    <property type="evidence" value="ECO:0007669"/>
    <property type="project" value="UniProtKB-KW"/>
</dbReference>
<dbReference type="PANTHER" id="PTHR31069:SF31">
    <property type="entry name" value="MONODICTYPHENONE CLUSTER TRANSCRIPTION FACTOR-RELATED"/>
    <property type="match status" value="1"/>
</dbReference>
<dbReference type="GO" id="GO:0008270">
    <property type="term" value="F:zinc ion binding"/>
    <property type="evidence" value="ECO:0007669"/>
    <property type="project" value="InterPro"/>
</dbReference>
<evidence type="ECO:0000259" key="7">
    <source>
        <dbReference type="PROSITE" id="PS50048"/>
    </source>
</evidence>
<dbReference type="Gene3D" id="4.10.240.10">
    <property type="entry name" value="Zn(2)-C6 fungal-type DNA-binding domain"/>
    <property type="match status" value="1"/>
</dbReference>
<evidence type="ECO:0000256" key="2">
    <source>
        <dbReference type="ARBA" id="ARBA00023015"/>
    </source>
</evidence>